<dbReference type="EMBL" id="REFY01000004">
    <property type="protein sequence ID" value="RQG89152.1"/>
    <property type="molecule type" value="Genomic_DNA"/>
</dbReference>
<dbReference type="RefSeq" id="WP_124178843.1">
    <property type="nucleotide sequence ID" value="NZ_REFY01000004.1"/>
</dbReference>
<evidence type="ECO:0000313" key="9">
    <source>
        <dbReference type="EMBL" id="RQG89152.1"/>
    </source>
</evidence>
<evidence type="ECO:0000256" key="1">
    <source>
        <dbReference type="ARBA" id="ARBA00004970"/>
    </source>
</evidence>
<dbReference type="SUPFAM" id="SSF89550">
    <property type="entry name" value="PHP domain-like"/>
    <property type="match status" value="1"/>
</dbReference>
<keyword evidence="10" id="KW-1185">Reference proteome</keyword>
<gene>
    <name evidence="9" type="ORF">EA462_12335</name>
</gene>
<organism evidence="9 10">
    <name type="scientific">Natrarchaeobius halalkaliphilus</name>
    <dbReference type="NCBI Taxonomy" id="1679091"/>
    <lineage>
        <taxon>Archaea</taxon>
        <taxon>Methanobacteriati</taxon>
        <taxon>Methanobacteriota</taxon>
        <taxon>Stenosarchaea group</taxon>
        <taxon>Halobacteria</taxon>
        <taxon>Halobacteriales</taxon>
        <taxon>Natrialbaceae</taxon>
        <taxon>Natrarchaeobius</taxon>
    </lineage>
</organism>
<evidence type="ECO:0000259" key="8">
    <source>
        <dbReference type="Pfam" id="PF02811"/>
    </source>
</evidence>
<evidence type="ECO:0000256" key="4">
    <source>
        <dbReference type="ARBA" id="ARBA00022605"/>
    </source>
</evidence>
<sequence length="260" mass="29750">MVIEHDLHTHTTYSDGYDMREMADAAAEAGLSGIGFTDHCLPYEDPFGRRRMYDLEETYAERRSDIDEVRATTDVEIYDAVELNYDPNRESEIRSFLDEAAFDYAIGSVHYADEYYVMENEDFVDRSETAKRTAIETYVDWQVRLIESDLFDSIAHVDVTQRRPSLRGVMNDGDYRRIAEALVDSDTVLEINAGRLDRPYATVHPHPDFLSIFGDYDVPLVAGTDAHAPDQVRRRTQLLSSFAEKMDLQFVGTESVLSCE</sequence>
<comment type="catalytic activity">
    <reaction evidence="7">
        <text>L-histidinol phosphate + H2O = L-histidinol + phosphate</text>
        <dbReference type="Rhea" id="RHEA:14465"/>
        <dbReference type="ChEBI" id="CHEBI:15377"/>
        <dbReference type="ChEBI" id="CHEBI:43474"/>
        <dbReference type="ChEBI" id="CHEBI:57699"/>
        <dbReference type="ChEBI" id="CHEBI:57980"/>
        <dbReference type="EC" id="3.1.3.15"/>
    </reaction>
</comment>
<evidence type="ECO:0000256" key="3">
    <source>
        <dbReference type="ARBA" id="ARBA00013085"/>
    </source>
</evidence>
<evidence type="ECO:0000256" key="2">
    <source>
        <dbReference type="ARBA" id="ARBA00009152"/>
    </source>
</evidence>
<evidence type="ECO:0000256" key="6">
    <source>
        <dbReference type="ARBA" id="ARBA00023102"/>
    </source>
</evidence>
<proteinExistence type="inferred from homology"/>
<dbReference type="Gene3D" id="3.20.20.140">
    <property type="entry name" value="Metal-dependent hydrolases"/>
    <property type="match status" value="1"/>
</dbReference>
<keyword evidence="4" id="KW-0028">Amino-acid biosynthesis</keyword>
<dbReference type="EC" id="3.1.3.15" evidence="3"/>
<name>A0A3N6MUS4_9EURY</name>
<evidence type="ECO:0000256" key="7">
    <source>
        <dbReference type="ARBA" id="ARBA00049158"/>
    </source>
</evidence>
<accession>A0A3N6MUS4</accession>
<protein>
    <recommendedName>
        <fullName evidence="3">histidinol-phosphatase</fullName>
        <ecNumber evidence="3">3.1.3.15</ecNumber>
    </recommendedName>
</protein>
<reference evidence="9 10" key="1">
    <citation type="submission" date="2018-10" db="EMBL/GenBank/DDBJ databases">
        <title>Natrarchaeobius chitinivorans gen. nov., sp. nov., and Natrarchaeobius haloalkaliphilus sp. nov., alkaliphilic, chitin-utilizing haloarchaea from hypersaline alkaline lakes.</title>
        <authorList>
            <person name="Sorokin D.Y."/>
            <person name="Elcheninov A.G."/>
            <person name="Kostrikina N.A."/>
            <person name="Bale N.J."/>
            <person name="Sinninghe Damste J.S."/>
            <person name="Khijniak T.V."/>
            <person name="Kublanov I.V."/>
            <person name="Toshchakov S.V."/>
        </authorList>
    </citation>
    <scope>NUCLEOTIDE SEQUENCE [LARGE SCALE GENOMIC DNA]</scope>
    <source>
        <strain evidence="9 10">AArcht-Sl</strain>
    </source>
</reference>
<keyword evidence="6" id="KW-0368">Histidine biosynthesis</keyword>
<dbReference type="UniPathway" id="UPA00031">
    <property type="reaction ID" value="UER00013"/>
</dbReference>
<comment type="caution">
    <text evidence="9">The sequence shown here is derived from an EMBL/GenBank/DDBJ whole genome shotgun (WGS) entry which is preliminary data.</text>
</comment>
<dbReference type="Proteomes" id="UP000273828">
    <property type="component" value="Unassembled WGS sequence"/>
</dbReference>
<dbReference type="GO" id="GO:0005737">
    <property type="term" value="C:cytoplasm"/>
    <property type="evidence" value="ECO:0007669"/>
    <property type="project" value="TreeGrafter"/>
</dbReference>
<comment type="pathway">
    <text evidence="1">Amino-acid biosynthesis; L-histidine biosynthesis; L-histidine from 5-phospho-alpha-D-ribose 1-diphosphate: step 8/9.</text>
</comment>
<dbReference type="Pfam" id="PF02811">
    <property type="entry name" value="PHP"/>
    <property type="match status" value="1"/>
</dbReference>
<evidence type="ECO:0000256" key="5">
    <source>
        <dbReference type="ARBA" id="ARBA00022801"/>
    </source>
</evidence>
<dbReference type="GO" id="GO:0000105">
    <property type="term" value="P:L-histidine biosynthetic process"/>
    <property type="evidence" value="ECO:0007669"/>
    <property type="project" value="UniProtKB-UniPathway"/>
</dbReference>
<dbReference type="InterPro" id="IPR016195">
    <property type="entry name" value="Pol/histidinol_Pase-like"/>
</dbReference>
<dbReference type="OrthoDB" id="9968at2157"/>
<dbReference type="GO" id="GO:0004401">
    <property type="term" value="F:histidinol-phosphatase activity"/>
    <property type="evidence" value="ECO:0007669"/>
    <property type="project" value="UniProtKB-EC"/>
</dbReference>
<dbReference type="InterPro" id="IPR004013">
    <property type="entry name" value="PHP_dom"/>
</dbReference>
<dbReference type="PANTHER" id="PTHR21039">
    <property type="entry name" value="HISTIDINOL PHOSPHATASE-RELATED"/>
    <property type="match status" value="1"/>
</dbReference>
<dbReference type="AlphaFoldDB" id="A0A3N6MUS4"/>
<evidence type="ECO:0000313" key="10">
    <source>
        <dbReference type="Proteomes" id="UP000273828"/>
    </source>
</evidence>
<keyword evidence="5" id="KW-0378">Hydrolase</keyword>
<feature type="domain" description="PHP" evidence="8">
    <location>
        <begin position="6"/>
        <end position="192"/>
    </location>
</feature>
<comment type="similarity">
    <text evidence="2">Belongs to the PHP hydrolase family. HisK subfamily.</text>
</comment>
<dbReference type="InterPro" id="IPR010140">
    <property type="entry name" value="Histidinol_P_phosphatase_HisJ"/>
</dbReference>
<dbReference type="PANTHER" id="PTHR21039:SF0">
    <property type="entry name" value="HISTIDINOL-PHOSPHATASE"/>
    <property type="match status" value="1"/>
</dbReference>